<dbReference type="Pfam" id="PF00989">
    <property type="entry name" value="PAS"/>
    <property type="match status" value="1"/>
</dbReference>
<dbReference type="Proteomes" id="UP001499951">
    <property type="component" value="Unassembled WGS sequence"/>
</dbReference>
<keyword evidence="9" id="KW-0067">ATP-binding</keyword>
<dbReference type="InterPro" id="IPR052162">
    <property type="entry name" value="Sensor_kinase/Photoreceptor"/>
</dbReference>
<evidence type="ECO:0000256" key="14">
    <source>
        <dbReference type="SAM" id="Phobius"/>
    </source>
</evidence>
<dbReference type="EC" id="2.7.13.3" evidence="3"/>
<dbReference type="InterPro" id="IPR036097">
    <property type="entry name" value="HisK_dim/P_sf"/>
</dbReference>
<keyword evidence="7" id="KW-0547">Nucleotide-binding</keyword>
<feature type="transmembrane region" description="Helical" evidence="14">
    <location>
        <begin position="20"/>
        <end position="38"/>
    </location>
</feature>
<dbReference type="SUPFAM" id="SSF47384">
    <property type="entry name" value="Homodimeric domain of signal transducing histidine kinase"/>
    <property type="match status" value="1"/>
</dbReference>
<feature type="domain" description="PAC" evidence="17">
    <location>
        <begin position="469"/>
        <end position="520"/>
    </location>
</feature>
<dbReference type="InterPro" id="IPR038318">
    <property type="entry name" value="KdpD_sf"/>
</dbReference>
<evidence type="ECO:0000256" key="4">
    <source>
        <dbReference type="ARBA" id="ARBA00022553"/>
    </source>
</evidence>
<dbReference type="SMART" id="SM00387">
    <property type="entry name" value="HATPase_c"/>
    <property type="match status" value="1"/>
</dbReference>
<feature type="transmembrane region" description="Helical" evidence="14">
    <location>
        <begin position="67"/>
        <end position="87"/>
    </location>
</feature>
<keyword evidence="13" id="KW-0175">Coiled coil</keyword>
<dbReference type="CDD" id="cd00082">
    <property type="entry name" value="HisKA"/>
    <property type="match status" value="1"/>
</dbReference>
<evidence type="ECO:0000256" key="10">
    <source>
        <dbReference type="ARBA" id="ARBA00022989"/>
    </source>
</evidence>
<dbReference type="InterPro" id="IPR025201">
    <property type="entry name" value="KdpD_TM"/>
</dbReference>
<dbReference type="Pfam" id="PF00512">
    <property type="entry name" value="HisKA"/>
    <property type="match status" value="1"/>
</dbReference>
<dbReference type="InterPro" id="IPR004358">
    <property type="entry name" value="Sig_transdc_His_kin-like_C"/>
</dbReference>
<dbReference type="Pfam" id="PF08448">
    <property type="entry name" value="PAS_4"/>
    <property type="match status" value="1"/>
</dbReference>
<dbReference type="PROSITE" id="PS50112">
    <property type="entry name" value="PAS"/>
    <property type="match status" value="4"/>
</dbReference>
<dbReference type="SUPFAM" id="SSF55874">
    <property type="entry name" value="ATPase domain of HSP90 chaperone/DNA topoisomerase II/histidine kinase"/>
    <property type="match status" value="1"/>
</dbReference>
<dbReference type="PRINTS" id="PR00344">
    <property type="entry name" value="BCTRLSENSOR"/>
</dbReference>
<dbReference type="PANTHER" id="PTHR43304">
    <property type="entry name" value="PHYTOCHROME-LIKE PROTEIN CPH1"/>
    <property type="match status" value="1"/>
</dbReference>
<evidence type="ECO:0000256" key="1">
    <source>
        <dbReference type="ARBA" id="ARBA00000085"/>
    </source>
</evidence>
<gene>
    <name evidence="18" type="ORF">GCM10008942_31560</name>
</gene>
<dbReference type="SMART" id="SM00086">
    <property type="entry name" value="PAC"/>
    <property type="match status" value="4"/>
</dbReference>
<dbReference type="InterPro" id="IPR003594">
    <property type="entry name" value="HATPase_dom"/>
</dbReference>
<comment type="caution">
    <text evidence="18">The sequence shown here is derived from an EMBL/GenBank/DDBJ whole genome shotgun (WGS) entry which is preliminary data.</text>
</comment>
<evidence type="ECO:0000256" key="7">
    <source>
        <dbReference type="ARBA" id="ARBA00022741"/>
    </source>
</evidence>
<feature type="domain" description="Histidine kinase" evidence="15">
    <location>
        <begin position="667"/>
        <end position="882"/>
    </location>
</feature>
<name>A0ABN1F203_9PROT</name>
<proteinExistence type="predicted"/>
<dbReference type="NCBIfam" id="TIGR00229">
    <property type="entry name" value="sensory_box"/>
    <property type="match status" value="4"/>
</dbReference>
<keyword evidence="6 14" id="KW-0812">Transmembrane</keyword>
<comment type="subcellular location">
    <subcellularLocation>
        <location evidence="2">Membrane</location>
        <topology evidence="2">Multi-pass membrane protein</topology>
    </subcellularLocation>
</comment>
<evidence type="ECO:0000313" key="18">
    <source>
        <dbReference type="EMBL" id="GAA0580346.1"/>
    </source>
</evidence>
<dbReference type="InterPro" id="IPR013767">
    <property type="entry name" value="PAS_fold"/>
</dbReference>
<evidence type="ECO:0000256" key="6">
    <source>
        <dbReference type="ARBA" id="ARBA00022692"/>
    </source>
</evidence>
<dbReference type="Gene3D" id="3.30.565.10">
    <property type="entry name" value="Histidine kinase-like ATPase, C-terminal domain"/>
    <property type="match status" value="1"/>
</dbReference>
<dbReference type="CDD" id="cd00130">
    <property type="entry name" value="PAS"/>
    <property type="match status" value="4"/>
</dbReference>
<keyword evidence="12 14" id="KW-0472">Membrane</keyword>
<dbReference type="Pfam" id="PF13426">
    <property type="entry name" value="PAS_9"/>
    <property type="match status" value="1"/>
</dbReference>
<dbReference type="Gene3D" id="1.10.287.130">
    <property type="match status" value="1"/>
</dbReference>
<keyword evidence="4" id="KW-0597">Phosphoprotein</keyword>
<dbReference type="InterPro" id="IPR035965">
    <property type="entry name" value="PAS-like_dom_sf"/>
</dbReference>
<evidence type="ECO:0000256" key="13">
    <source>
        <dbReference type="SAM" id="Coils"/>
    </source>
</evidence>
<keyword evidence="19" id="KW-1185">Reference proteome</keyword>
<feature type="domain" description="PAS" evidence="16">
    <location>
        <begin position="154"/>
        <end position="227"/>
    </location>
</feature>
<comment type="catalytic activity">
    <reaction evidence="1">
        <text>ATP + protein L-histidine = ADP + protein N-phospho-L-histidine.</text>
        <dbReference type="EC" id="2.7.13.3"/>
    </reaction>
</comment>
<dbReference type="InterPro" id="IPR000014">
    <property type="entry name" value="PAS"/>
</dbReference>
<evidence type="ECO:0000259" key="17">
    <source>
        <dbReference type="PROSITE" id="PS50113"/>
    </source>
</evidence>
<keyword evidence="10 14" id="KW-1133">Transmembrane helix</keyword>
<feature type="domain" description="PAS" evidence="16">
    <location>
        <begin position="521"/>
        <end position="563"/>
    </location>
</feature>
<evidence type="ECO:0000256" key="5">
    <source>
        <dbReference type="ARBA" id="ARBA00022679"/>
    </source>
</evidence>
<feature type="domain" description="PAC" evidence="17">
    <location>
        <begin position="595"/>
        <end position="647"/>
    </location>
</feature>
<feature type="domain" description="PAS" evidence="16">
    <location>
        <begin position="278"/>
        <end position="321"/>
    </location>
</feature>
<evidence type="ECO:0000256" key="2">
    <source>
        <dbReference type="ARBA" id="ARBA00004141"/>
    </source>
</evidence>
<feature type="domain" description="PAS" evidence="16">
    <location>
        <begin position="410"/>
        <end position="463"/>
    </location>
</feature>
<feature type="coiled-coil region" evidence="13">
    <location>
        <begin position="116"/>
        <end position="161"/>
    </location>
</feature>
<dbReference type="InterPro" id="IPR036890">
    <property type="entry name" value="HATPase_C_sf"/>
</dbReference>
<evidence type="ECO:0000256" key="8">
    <source>
        <dbReference type="ARBA" id="ARBA00022777"/>
    </source>
</evidence>
<dbReference type="Pfam" id="PF02518">
    <property type="entry name" value="HATPase_c"/>
    <property type="match status" value="1"/>
</dbReference>
<dbReference type="EMBL" id="BAAADD010000008">
    <property type="protein sequence ID" value="GAA0580346.1"/>
    <property type="molecule type" value="Genomic_DNA"/>
</dbReference>
<accession>A0ABN1F203</accession>
<dbReference type="Pfam" id="PF08447">
    <property type="entry name" value="PAS_3"/>
    <property type="match status" value="1"/>
</dbReference>
<dbReference type="Gene3D" id="1.20.120.620">
    <property type="entry name" value="Backbone structure of the membrane domain of e. Coli histidine kinase receptor kdpd"/>
    <property type="match status" value="1"/>
</dbReference>
<dbReference type="PANTHER" id="PTHR43304:SF1">
    <property type="entry name" value="PAC DOMAIN-CONTAINING PROTEIN"/>
    <property type="match status" value="1"/>
</dbReference>
<dbReference type="Pfam" id="PF13493">
    <property type="entry name" value="DUF4118"/>
    <property type="match status" value="1"/>
</dbReference>
<evidence type="ECO:0000256" key="12">
    <source>
        <dbReference type="ARBA" id="ARBA00023136"/>
    </source>
</evidence>
<keyword evidence="5" id="KW-0808">Transferase</keyword>
<dbReference type="InterPro" id="IPR001610">
    <property type="entry name" value="PAC"/>
</dbReference>
<reference evidence="18 19" key="1">
    <citation type="journal article" date="2019" name="Int. J. Syst. Evol. Microbiol.">
        <title>The Global Catalogue of Microorganisms (GCM) 10K type strain sequencing project: providing services to taxonomists for standard genome sequencing and annotation.</title>
        <authorList>
            <consortium name="The Broad Institute Genomics Platform"/>
            <consortium name="The Broad Institute Genome Sequencing Center for Infectious Disease"/>
            <person name="Wu L."/>
            <person name="Ma J."/>
        </authorList>
    </citation>
    <scope>NUCLEOTIDE SEQUENCE [LARGE SCALE GENOMIC DNA]</scope>
    <source>
        <strain evidence="18 19">JCM 15089</strain>
    </source>
</reference>
<dbReference type="InterPro" id="IPR000700">
    <property type="entry name" value="PAS-assoc_C"/>
</dbReference>
<dbReference type="Gene3D" id="3.30.450.20">
    <property type="entry name" value="PAS domain"/>
    <property type="match status" value="4"/>
</dbReference>
<protein>
    <recommendedName>
        <fullName evidence="3">histidine kinase</fullName>
        <ecNumber evidence="3">2.7.13.3</ecNumber>
    </recommendedName>
</protein>
<dbReference type="SMART" id="SM00091">
    <property type="entry name" value="PAS"/>
    <property type="match status" value="4"/>
</dbReference>
<dbReference type="PROSITE" id="PS50109">
    <property type="entry name" value="HIS_KIN"/>
    <property type="match status" value="1"/>
</dbReference>
<dbReference type="InterPro" id="IPR003661">
    <property type="entry name" value="HisK_dim/P_dom"/>
</dbReference>
<sequence>MRMNAFRLFQKHSLPIPGGAYSLGLILVVLTLALRTFLLPGFQIPILVIFVPAILATSTLGGFRAGLFATVFACVSADYVLIPPFFSLTIPSGNAEMDLVSLAVTGLVTSAVCAILRSAIQQSEAAKAELARALQAADRLAQEQNRTEMALRDSLERLEKVLDNQTVGAMFWDLNTGAMVDANKTFLDLMGYSRSDLEERRLFWQNLTPPEYLDVSRAEVEKFLATGRVGPYEKEYFCKDGSRKWLLFAGSSLGGNQCVEFCVDISARKKAEAALRESEEKFRSLIDQASDAFFLHDENGRFLEVNRQACDSLGYTRDELLRMSIFDVQRDLDRAEAQRDWNAAEPGNPRTIEGCYRRKDGTEFPVETRLCAYHLGGQKLQLALVRDVSERKRAGEALRTQANLLMQSFDAIIVWRLDGVIEWWNAGAENLYGFSANEAVGKETHSLLSTTFPRPWAEIRAELIDKGSWEGELQHRTREGDVVIVSARKQLVRDSHGVERVLETNRDITEKKRSEAALRQSEERYRLLHETMRDAFVQTDMDGTILDLNDAFCDMLGYSADELRAISYRDLTPERWHGVDAAQVSGSVLTRGYSDVYEKEFRRKDGAAFPVELRVMLSRDAGGRPETMWAIVRDLTERKQYEEHLRTMRDQLAHVGRVSELAQVSAGIAHELNQPLAAMMNYSNVAKRLIATREIAHLERAQRAMAKAADQAERAGVIIRRMRGFIEKRDTKRTLENVNIIVEEAVALGLLGTQGDGITTDLQLGDDLPLVYVDRVQIQQVIVNLMRNAIEAMAQSPRREITLATTLNAENEVVISVGDTGPGLSKEAVDRIFMPFFTTKPGGMGIGLVISQSIFEAHGGRITVDSNPGRGALFQCRLPAADSIASDMGLAAG</sequence>
<keyword evidence="8" id="KW-0418">Kinase</keyword>
<dbReference type="SMART" id="SM00388">
    <property type="entry name" value="HisKA"/>
    <property type="match status" value="1"/>
</dbReference>
<dbReference type="InterPro" id="IPR013656">
    <property type="entry name" value="PAS_4"/>
</dbReference>
<dbReference type="PROSITE" id="PS50113">
    <property type="entry name" value="PAC"/>
    <property type="match status" value="2"/>
</dbReference>
<dbReference type="InterPro" id="IPR005467">
    <property type="entry name" value="His_kinase_dom"/>
</dbReference>
<keyword evidence="11" id="KW-0902">Two-component regulatory system</keyword>
<evidence type="ECO:0000259" key="15">
    <source>
        <dbReference type="PROSITE" id="PS50109"/>
    </source>
</evidence>
<feature type="transmembrane region" description="Helical" evidence="14">
    <location>
        <begin position="44"/>
        <end position="60"/>
    </location>
</feature>
<dbReference type="InterPro" id="IPR013655">
    <property type="entry name" value="PAS_fold_3"/>
</dbReference>
<dbReference type="SUPFAM" id="SSF55785">
    <property type="entry name" value="PYP-like sensor domain (PAS domain)"/>
    <property type="match status" value="4"/>
</dbReference>
<evidence type="ECO:0000313" key="19">
    <source>
        <dbReference type="Proteomes" id="UP001499951"/>
    </source>
</evidence>
<evidence type="ECO:0000256" key="9">
    <source>
        <dbReference type="ARBA" id="ARBA00022840"/>
    </source>
</evidence>
<evidence type="ECO:0000256" key="11">
    <source>
        <dbReference type="ARBA" id="ARBA00023012"/>
    </source>
</evidence>
<organism evidence="18 19">
    <name type="scientific">Rhizomicrobium electricum</name>
    <dbReference type="NCBI Taxonomy" id="480070"/>
    <lineage>
        <taxon>Bacteria</taxon>
        <taxon>Pseudomonadati</taxon>
        <taxon>Pseudomonadota</taxon>
        <taxon>Alphaproteobacteria</taxon>
        <taxon>Micropepsales</taxon>
        <taxon>Micropepsaceae</taxon>
        <taxon>Rhizomicrobium</taxon>
    </lineage>
</organism>
<evidence type="ECO:0000259" key="16">
    <source>
        <dbReference type="PROSITE" id="PS50112"/>
    </source>
</evidence>
<evidence type="ECO:0000256" key="3">
    <source>
        <dbReference type="ARBA" id="ARBA00012438"/>
    </source>
</evidence>